<reference evidence="6" key="1">
    <citation type="submission" date="2013-07" db="EMBL/GenBank/DDBJ databases">
        <authorList>
            <person name="Geib S."/>
        </authorList>
    </citation>
    <scope>NUCLEOTIDE SEQUENCE</scope>
</reference>
<dbReference type="InterPro" id="IPR036186">
    <property type="entry name" value="Serpin_sf"/>
</dbReference>
<dbReference type="Pfam" id="PF00079">
    <property type="entry name" value="Serpin"/>
    <property type="match status" value="1"/>
</dbReference>
<evidence type="ECO:0000313" key="6">
    <source>
        <dbReference type="EMBL" id="JAC00593.1"/>
    </source>
</evidence>
<feature type="domain" description="Serpin" evidence="5">
    <location>
        <begin position="4"/>
        <end position="369"/>
    </location>
</feature>
<evidence type="ECO:0000256" key="3">
    <source>
        <dbReference type="ARBA" id="ARBA00022900"/>
    </source>
</evidence>
<protein>
    <submittedName>
        <fullName evidence="6">Serpin B11</fullName>
    </submittedName>
</protein>
<dbReference type="CDD" id="cd00172">
    <property type="entry name" value="serpin"/>
    <property type="match status" value="1"/>
</dbReference>
<evidence type="ECO:0000259" key="5">
    <source>
        <dbReference type="SMART" id="SM00093"/>
    </source>
</evidence>
<comment type="similarity">
    <text evidence="1 4">Belongs to the serpin family.</text>
</comment>
<dbReference type="OrthoDB" id="671595at2759"/>
<dbReference type="PANTHER" id="PTHR11461:SF211">
    <property type="entry name" value="GH10112P-RELATED"/>
    <property type="match status" value="1"/>
</dbReference>
<dbReference type="EMBL" id="GAMC01005963">
    <property type="protein sequence ID" value="JAC00593.1"/>
    <property type="molecule type" value="mRNA"/>
</dbReference>
<name>W8BNZ9_CERCA</name>
<reference evidence="6" key="2">
    <citation type="journal article" date="2014" name="BMC Genomics">
        <title>A genomic perspective to assessing quality of mass-reared SIT flies used in Mediterranean fruit fly (Ceratitis capitata) eradication in California.</title>
        <authorList>
            <person name="Calla B."/>
            <person name="Hall B."/>
            <person name="Hou S."/>
            <person name="Geib S.M."/>
        </authorList>
    </citation>
    <scope>NUCLEOTIDE SEQUENCE</scope>
</reference>
<dbReference type="SUPFAM" id="SSF56574">
    <property type="entry name" value="Serpins"/>
    <property type="match status" value="1"/>
</dbReference>
<dbReference type="SMART" id="SM00093">
    <property type="entry name" value="SERPIN"/>
    <property type="match status" value="1"/>
</dbReference>
<organism evidence="6">
    <name type="scientific">Ceratitis capitata</name>
    <name type="common">Mediterranean fruit fly</name>
    <name type="synonym">Tephritis capitata</name>
    <dbReference type="NCBI Taxonomy" id="7213"/>
    <lineage>
        <taxon>Eukaryota</taxon>
        <taxon>Metazoa</taxon>
        <taxon>Ecdysozoa</taxon>
        <taxon>Arthropoda</taxon>
        <taxon>Hexapoda</taxon>
        <taxon>Insecta</taxon>
        <taxon>Pterygota</taxon>
        <taxon>Neoptera</taxon>
        <taxon>Endopterygota</taxon>
        <taxon>Diptera</taxon>
        <taxon>Brachycera</taxon>
        <taxon>Muscomorpha</taxon>
        <taxon>Tephritoidea</taxon>
        <taxon>Tephritidae</taxon>
        <taxon>Ceratitis</taxon>
        <taxon>Ceratitis</taxon>
    </lineage>
</organism>
<dbReference type="AlphaFoldDB" id="W8BNZ9"/>
<sequence>MNIIFSKLLEQFPNVIESPFLIWEMLKMLCVGIKGESGIELRTFLKLIEPEMEITDRHLEELNLRYMLPANMEYTNGHMKTAANQRILTIANRIFIKSGTRLKGSFLETLQKQYSCGVQEVNFGERHQAADVINKWVRQATNERITGIISPNDVGVDTQTVLANAIYFKAKWQHQFDQIDTRQREFYISAEQSLPVAMMNQTMTVLYGYLQEHQVQVIKLPYRNTDLAMLVMLPNEAADLAQVAQLKLCDVIDQLVFRKVDVHLPRFTFNCTVNVHNLLMECGVRGIFHANQDLNGILTENASNFGISKIIQQAYINVTEEGTEAAAATACCIDGVVSFEEQFIANRPFYFCIKNSHNLKLFEGCFRQPI</sequence>
<evidence type="ECO:0000256" key="4">
    <source>
        <dbReference type="RuleBase" id="RU000411"/>
    </source>
</evidence>
<dbReference type="InterPro" id="IPR023796">
    <property type="entry name" value="Serpin_dom"/>
</dbReference>
<dbReference type="GO" id="GO:0005615">
    <property type="term" value="C:extracellular space"/>
    <property type="evidence" value="ECO:0007669"/>
    <property type="project" value="InterPro"/>
</dbReference>
<dbReference type="Gene3D" id="3.30.497.10">
    <property type="entry name" value="Antithrombin, subunit I, domain 2"/>
    <property type="match status" value="1"/>
</dbReference>
<keyword evidence="2" id="KW-0646">Protease inhibitor</keyword>
<gene>
    <name evidence="6" type="primary">SPB11</name>
</gene>
<accession>W8BNZ9</accession>
<dbReference type="Gene3D" id="2.30.39.10">
    <property type="entry name" value="Alpha-1-antitrypsin, domain 1"/>
    <property type="match status" value="1"/>
</dbReference>
<dbReference type="GO" id="GO:0004867">
    <property type="term" value="F:serine-type endopeptidase inhibitor activity"/>
    <property type="evidence" value="ECO:0007669"/>
    <property type="project" value="UniProtKB-KW"/>
</dbReference>
<dbReference type="MEROPS" id="I04.073"/>
<dbReference type="InterPro" id="IPR042185">
    <property type="entry name" value="Serpin_sf_2"/>
</dbReference>
<keyword evidence="3" id="KW-0722">Serine protease inhibitor</keyword>
<dbReference type="PANTHER" id="PTHR11461">
    <property type="entry name" value="SERINE PROTEASE INHIBITOR, SERPIN"/>
    <property type="match status" value="1"/>
</dbReference>
<evidence type="ECO:0000256" key="2">
    <source>
        <dbReference type="ARBA" id="ARBA00022690"/>
    </source>
</evidence>
<dbReference type="InterPro" id="IPR042178">
    <property type="entry name" value="Serpin_sf_1"/>
</dbReference>
<proteinExistence type="evidence at transcript level"/>
<dbReference type="InterPro" id="IPR000215">
    <property type="entry name" value="Serpin_fam"/>
</dbReference>
<evidence type="ECO:0000256" key="1">
    <source>
        <dbReference type="ARBA" id="ARBA00009500"/>
    </source>
</evidence>